<sequence>MLEKGSYVPWSRHFLRYVDGKKQHGIRVKDSFFKGPYKFREITDPESPTDSLRKRMQVYADLTGEDKLRYEADIDAINWILLGIPNDIYNSVDALQDYDDDYQGEIQGDEPEDKLSTTMMILTRAITQQSSTPSNNYVRTSSSMKNQAYVQDGWVDIQGKCSGGHYARDCSKLRVQDSKYFIEHMLLAAKDEAGVHLDEVENDFMLIRANGDDQLKELNALVIMMARL</sequence>
<name>A0A699GJB3_TANCI</name>
<organism evidence="1">
    <name type="scientific">Tanacetum cinerariifolium</name>
    <name type="common">Dalmatian daisy</name>
    <name type="synonym">Chrysanthemum cinerariifolium</name>
    <dbReference type="NCBI Taxonomy" id="118510"/>
    <lineage>
        <taxon>Eukaryota</taxon>
        <taxon>Viridiplantae</taxon>
        <taxon>Streptophyta</taxon>
        <taxon>Embryophyta</taxon>
        <taxon>Tracheophyta</taxon>
        <taxon>Spermatophyta</taxon>
        <taxon>Magnoliopsida</taxon>
        <taxon>eudicotyledons</taxon>
        <taxon>Gunneridae</taxon>
        <taxon>Pentapetalae</taxon>
        <taxon>asterids</taxon>
        <taxon>campanulids</taxon>
        <taxon>Asterales</taxon>
        <taxon>Asteraceae</taxon>
        <taxon>Asteroideae</taxon>
        <taxon>Anthemideae</taxon>
        <taxon>Anthemidinae</taxon>
        <taxon>Tanacetum</taxon>
    </lineage>
</organism>
<dbReference type="AlphaFoldDB" id="A0A699GJB3"/>
<evidence type="ECO:0000313" key="1">
    <source>
        <dbReference type="EMBL" id="GEU29501.1"/>
    </source>
</evidence>
<accession>A0A699GJB3</accession>
<dbReference type="EMBL" id="BKCJ010000074">
    <property type="protein sequence ID" value="GEU29501.1"/>
    <property type="molecule type" value="Genomic_DNA"/>
</dbReference>
<gene>
    <name evidence="1" type="ORF">Tci_001479</name>
</gene>
<reference evidence="1" key="1">
    <citation type="journal article" date="2019" name="Sci. Rep.">
        <title>Draft genome of Tanacetum cinerariifolium, the natural source of mosquito coil.</title>
        <authorList>
            <person name="Yamashiro T."/>
            <person name="Shiraishi A."/>
            <person name="Satake H."/>
            <person name="Nakayama K."/>
        </authorList>
    </citation>
    <scope>NUCLEOTIDE SEQUENCE</scope>
</reference>
<comment type="caution">
    <text evidence="1">The sequence shown here is derived from an EMBL/GenBank/DDBJ whole genome shotgun (WGS) entry which is preliminary data.</text>
</comment>
<protein>
    <submittedName>
        <fullName evidence="1">Uncharacterized protein</fullName>
    </submittedName>
</protein>
<proteinExistence type="predicted"/>